<evidence type="ECO:0000313" key="4">
    <source>
        <dbReference type="EMBL" id="MBK1855670.1"/>
    </source>
</evidence>
<keyword evidence="5" id="KW-1185">Reference proteome</keyword>
<dbReference type="InterPro" id="IPR040372">
    <property type="entry name" value="YaeB-like"/>
</dbReference>
<dbReference type="Gene3D" id="3.30.2310.10">
    <property type="entry name" value="YaeB-like"/>
    <property type="match status" value="1"/>
</dbReference>
<dbReference type="PROSITE" id="PS01318">
    <property type="entry name" value="TSAA_1"/>
    <property type="match status" value="1"/>
</dbReference>
<protein>
    <submittedName>
        <fullName evidence="4">tRNA (N6-threonylcarbamoyladenosine(37)-N6)-methyltransferase TrmO</fullName>
    </submittedName>
</protein>
<comment type="similarity">
    <text evidence="2">Belongs to the tRNA methyltransferase O family.</text>
</comment>
<dbReference type="InterPro" id="IPR023370">
    <property type="entry name" value="TrmO-like_N"/>
</dbReference>
<dbReference type="InterPro" id="IPR036414">
    <property type="entry name" value="YaeB_N_sf"/>
</dbReference>
<dbReference type="PANTHER" id="PTHR12818">
    <property type="entry name" value="TRNA (ADENINE(37)-N6)-METHYLTRANSFERASE"/>
    <property type="match status" value="1"/>
</dbReference>
<dbReference type="InterPro" id="IPR041369">
    <property type="entry name" value="TrmO_C"/>
</dbReference>
<keyword evidence="1" id="KW-0949">S-adenosyl-L-methionine</keyword>
<proteinExistence type="inferred from homology"/>
<evidence type="ECO:0000256" key="2">
    <source>
        <dbReference type="ARBA" id="ARBA00033753"/>
    </source>
</evidence>
<dbReference type="InterPro" id="IPR036413">
    <property type="entry name" value="YaeB-like_sf"/>
</dbReference>
<dbReference type="PANTHER" id="PTHR12818:SF0">
    <property type="entry name" value="TRNA (ADENINE(37)-N6)-METHYLTRANSFERASE"/>
    <property type="match status" value="1"/>
</dbReference>
<feature type="domain" description="TsaA-like" evidence="3">
    <location>
        <begin position="1"/>
        <end position="143"/>
    </location>
</feature>
<dbReference type="Pfam" id="PF18389">
    <property type="entry name" value="TrmO_C"/>
    <property type="match status" value="1"/>
</dbReference>
<dbReference type="Pfam" id="PF01980">
    <property type="entry name" value="TrmO_N"/>
    <property type="match status" value="1"/>
</dbReference>
<dbReference type="AlphaFoldDB" id="A0AAE2SFL3"/>
<dbReference type="EMBL" id="JAENIG010000007">
    <property type="protein sequence ID" value="MBK1855670.1"/>
    <property type="molecule type" value="Genomic_DNA"/>
</dbReference>
<dbReference type="NCBIfam" id="TIGR00104">
    <property type="entry name" value="tRNA_TsaA"/>
    <property type="match status" value="1"/>
</dbReference>
<accession>A0AAE2SFL3</accession>
<dbReference type="InterPro" id="IPR023368">
    <property type="entry name" value="UPF0066_cons_site"/>
</dbReference>
<evidence type="ECO:0000259" key="3">
    <source>
        <dbReference type="PROSITE" id="PS51668"/>
    </source>
</evidence>
<dbReference type="Proteomes" id="UP000634206">
    <property type="component" value="Unassembled WGS sequence"/>
</dbReference>
<evidence type="ECO:0000256" key="1">
    <source>
        <dbReference type="ARBA" id="ARBA00022691"/>
    </source>
</evidence>
<reference evidence="4" key="1">
    <citation type="submission" date="2021-01" db="EMBL/GenBank/DDBJ databases">
        <title>Modified the classification status of verrucomicrobia.</title>
        <authorList>
            <person name="Feng X."/>
        </authorList>
    </citation>
    <scope>NUCLEOTIDE SEQUENCE</scope>
    <source>
        <strain evidence="4">5K15</strain>
    </source>
</reference>
<dbReference type="PROSITE" id="PS51668">
    <property type="entry name" value="TSAA_2"/>
    <property type="match status" value="1"/>
</dbReference>
<name>A0AAE2SFL3_9BACT</name>
<organism evidence="4 5">
    <name type="scientific">Oceaniferula flava</name>
    <dbReference type="NCBI Taxonomy" id="2800421"/>
    <lineage>
        <taxon>Bacteria</taxon>
        <taxon>Pseudomonadati</taxon>
        <taxon>Verrucomicrobiota</taxon>
        <taxon>Verrucomicrobiia</taxon>
        <taxon>Verrucomicrobiales</taxon>
        <taxon>Verrucomicrobiaceae</taxon>
        <taxon>Oceaniferula</taxon>
    </lineage>
</organism>
<dbReference type="CDD" id="cd09281">
    <property type="entry name" value="UPF0066"/>
    <property type="match status" value="1"/>
</dbReference>
<dbReference type="Gene3D" id="2.40.30.70">
    <property type="entry name" value="YaeB-like"/>
    <property type="match status" value="1"/>
</dbReference>
<sequence>METIAHIRTCYGEKFGVPRQPGLVKDAWGELVFEPEFRNADALRGLEGFSHVWLVFIFHQALRSDWKPTVRPPRLGGNERVGVFATRSPFRPNPIGLSVVKLDGIDLDHPDGPVLKLSGVDLVDGTPILDIKPYIPYADALPDAVGGFVSGAPDCLSVQWHCAVPAEMSDANRRLIEATLAADPRPAYQRQESGREYGCLIDGCNVRWTVEDGCATIVACEPGDNRA</sequence>
<evidence type="ECO:0000313" key="5">
    <source>
        <dbReference type="Proteomes" id="UP000634206"/>
    </source>
</evidence>
<comment type="caution">
    <text evidence="4">The sequence shown here is derived from an EMBL/GenBank/DDBJ whole genome shotgun (WGS) entry which is preliminary data.</text>
</comment>
<gene>
    <name evidence="4" type="primary">tsaA</name>
    <name evidence="4" type="ORF">JIN83_11915</name>
</gene>
<dbReference type="SUPFAM" id="SSF118196">
    <property type="entry name" value="YaeB-like"/>
    <property type="match status" value="1"/>
</dbReference>